<gene>
    <name evidence="1" type="ORF">Cfor_03209</name>
</gene>
<sequence>MDKQNDILVHDEEAKYKHHADCDIEVKKISRLPMTFVDLYKARVISNQVAEIRKEAAKLGFKINEFKTKEMAVNTSTDQPLTVHGRQMEDVKAFAYLGSTVTT</sequence>
<protein>
    <recommendedName>
        <fullName evidence="3">Reverse transcriptase domain-containing protein</fullName>
    </recommendedName>
</protein>
<dbReference type="OrthoDB" id="8063258at2759"/>
<dbReference type="EMBL" id="BLKM01000325">
    <property type="protein sequence ID" value="GFG31640.1"/>
    <property type="molecule type" value="Genomic_DNA"/>
</dbReference>
<proteinExistence type="predicted"/>
<comment type="caution">
    <text evidence="1">The sequence shown here is derived from an EMBL/GenBank/DDBJ whole genome shotgun (WGS) entry which is preliminary data.</text>
</comment>
<dbReference type="InParanoid" id="A0A6L2PJL3"/>
<keyword evidence="2" id="KW-1185">Reference proteome</keyword>
<evidence type="ECO:0000313" key="1">
    <source>
        <dbReference type="EMBL" id="GFG31640.1"/>
    </source>
</evidence>
<dbReference type="AlphaFoldDB" id="A0A6L2PJL3"/>
<dbReference type="Proteomes" id="UP000502823">
    <property type="component" value="Unassembled WGS sequence"/>
</dbReference>
<name>A0A6L2PJL3_COPFO</name>
<accession>A0A6L2PJL3</accession>
<reference evidence="2" key="1">
    <citation type="submission" date="2020-01" db="EMBL/GenBank/DDBJ databases">
        <title>Draft genome sequence of the Termite Coptotermes fromosanus.</title>
        <authorList>
            <person name="Itakura S."/>
            <person name="Yosikawa Y."/>
            <person name="Umezawa K."/>
        </authorList>
    </citation>
    <scope>NUCLEOTIDE SEQUENCE [LARGE SCALE GENOMIC DNA]</scope>
</reference>
<organism evidence="1 2">
    <name type="scientific">Coptotermes formosanus</name>
    <name type="common">Formosan subterranean termite</name>
    <dbReference type="NCBI Taxonomy" id="36987"/>
    <lineage>
        <taxon>Eukaryota</taxon>
        <taxon>Metazoa</taxon>
        <taxon>Ecdysozoa</taxon>
        <taxon>Arthropoda</taxon>
        <taxon>Hexapoda</taxon>
        <taxon>Insecta</taxon>
        <taxon>Pterygota</taxon>
        <taxon>Neoptera</taxon>
        <taxon>Polyneoptera</taxon>
        <taxon>Dictyoptera</taxon>
        <taxon>Blattodea</taxon>
        <taxon>Blattoidea</taxon>
        <taxon>Termitoidae</taxon>
        <taxon>Rhinotermitidae</taxon>
        <taxon>Coptotermes</taxon>
    </lineage>
</organism>
<evidence type="ECO:0008006" key="3">
    <source>
        <dbReference type="Google" id="ProtNLM"/>
    </source>
</evidence>
<evidence type="ECO:0000313" key="2">
    <source>
        <dbReference type="Proteomes" id="UP000502823"/>
    </source>
</evidence>